<protein>
    <submittedName>
        <fullName evidence="1">Uncharacterized protein</fullName>
    </submittedName>
</protein>
<dbReference type="EMBL" id="UINC01001244">
    <property type="protein sequence ID" value="SUZ75405.1"/>
    <property type="molecule type" value="Genomic_DNA"/>
</dbReference>
<sequence>MQINLTPDAVQHIQSKGGQAAIDLLSFTS</sequence>
<organism evidence="1">
    <name type="scientific">marine metagenome</name>
    <dbReference type="NCBI Taxonomy" id="408172"/>
    <lineage>
        <taxon>unclassified sequences</taxon>
        <taxon>metagenomes</taxon>
        <taxon>ecological metagenomes</taxon>
    </lineage>
</organism>
<accession>A0A381Q7V0</accession>
<evidence type="ECO:0000313" key="1">
    <source>
        <dbReference type="EMBL" id="SUZ75405.1"/>
    </source>
</evidence>
<gene>
    <name evidence="1" type="ORF">METZ01_LOCUS28259</name>
</gene>
<reference evidence="1" key="1">
    <citation type="submission" date="2018-05" db="EMBL/GenBank/DDBJ databases">
        <authorList>
            <person name="Lanie J.A."/>
            <person name="Ng W.-L."/>
            <person name="Kazmierczak K.M."/>
            <person name="Andrzejewski T.M."/>
            <person name="Davidsen T.M."/>
            <person name="Wayne K.J."/>
            <person name="Tettelin H."/>
            <person name="Glass J.I."/>
            <person name="Rusch D."/>
            <person name="Podicherti R."/>
            <person name="Tsui H.-C.T."/>
            <person name="Winkler M.E."/>
        </authorList>
    </citation>
    <scope>NUCLEOTIDE SEQUENCE</scope>
</reference>
<name>A0A381Q7V0_9ZZZZ</name>
<proteinExistence type="predicted"/>
<dbReference type="AlphaFoldDB" id="A0A381Q7V0"/>